<dbReference type="InterPro" id="IPR006059">
    <property type="entry name" value="SBP"/>
</dbReference>
<evidence type="ECO:0000256" key="3">
    <source>
        <dbReference type="ARBA" id="ARBA00022729"/>
    </source>
</evidence>
<evidence type="ECO:0000313" key="6">
    <source>
        <dbReference type="EMBL" id="MBO1900440.1"/>
    </source>
</evidence>
<dbReference type="Gene3D" id="3.40.190.10">
    <property type="entry name" value="Periplasmic binding protein-like II"/>
    <property type="match status" value="2"/>
</dbReference>
<feature type="signal peptide" evidence="5">
    <location>
        <begin position="1"/>
        <end position="21"/>
    </location>
</feature>
<reference evidence="6" key="1">
    <citation type="submission" date="2021-03" db="EMBL/GenBank/DDBJ databases">
        <title>Leucobacter chromiisoli sp. nov., isolated from chromium-containing soil of chemical plant.</title>
        <authorList>
            <person name="Xu Z."/>
        </authorList>
    </citation>
    <scope>NUCLEOTIDE SEQUENCE</scope>
    <source>
        <strain evidence="6">S27</strain>
    </source>
</reference>
<organism evidence="6 7">
    <name type="scientific">Leucobacter weissii</name>
    <dbReference type="NCBI Taxonomy" id="1983706"/>
    <lineage>
        <taxon>Bacteria</taxon>
        <taxon>Bacillati</taxon>
        <taxon>Actinomycetota</taxon>
        <taxon>Actinomycetes</taxon>
        <taxon>Micrococcales</taxon>
        <taxon>Microbacteriaceae</taxon>
        <taxon>Leucobacter</taxon>
    </lineage>
</organism>
<keyword evidence="7" id="KW-1185">Reference proteome</keyword>
<dbReference type="SUPFAM" id="SSF53850">
    <property type="entry name" value="Periplasmic binding protein-like II"/>
    <property type="match status" value="1"/>
</dbReference>
<protein>
    <submittedName>
        <fullName evidence="6">Extracellular solute-binding protein</fullName>
    </submittedName>
</protein>
<evidence type="ECO:0000313" key="7">
    <source>
        <dbReference type="Proteomes" id="UP000664382"/>
    </source>
</evidence>
<dbReference type="RefSeq" id="WP_208095075.1">
    <property type="nucleotide sequence ID" value="NZ_JAGDYM010000001.1"/>
</dbReference>
<dbReference type="AlphaFoldDB" id="A0A939MHQ6"/>
<keyword evidence="2" id="KW-0813">Transport</keyword>
<keyword evidence="3 5" id="KW-0732">Signal</keyword>
<evidence type="ECO:0000256" key="5">
    <source>
        <dbReference type="SAM" id="SignalP"/>
    </source>
</evidence>
<dbReference type="PANTHER" id="PTHR30006:SF3">
    <property type="entry name" value="THIAMINE-BINDING PERIPLASMIC PROTEIN"/>
    <property type="match status" value="1"/>
</dbReference>
<dbReference type="GO" id="GO:0030976">
    <property type="term" value="F:thiamine pyrophosphate binding"/>
    <property type="evidence" value="ECO:0007669"/>
    <property type="project" value="TreeGrafter"/>
</dbReference>
<dbReference type="GO" id="GO:0030975">
    <property type="term" value="F:thiamine binding"/>
    <property type="evidence" value="ECO:0007669"/>
    <property type="project" value="TreeGrafter"/>
</dbReference>
<sequence>MGNKKKALVRGIAAASAIGLAAGLAACSGGGGEGDGQVVVANYGGITLEGFEAAYFDDFTAETGIEVISADADVARYVQMSETGESEWDSIDADGFANVDWINRGLVQEMSDDVPRASLVPDEYKDYIAGAYTQSFVLAYRASALDREPTSWKDFWDVEGLPGNRGWPGYYIGTAEAALLADGVAPDELFPLDFDRAFGKLDEIKGDLTFFESYAAGAQALQAGTVDMILLPNGRVTPLMAEDDDVEIMWDENLFYPFTGFTISQGAPNPEAMNKLMVYMQDPERQARFAEITGYGPTVDGALELLSPETAAILPGTEEHMRNAVTIDQVALSSQTDEYVSRYSEWLAG</sequence>
<feature type="chain" id="PRO_5039438785" evidence="5">
    <location>
        <begin position="22"/>
        <end position="349"/>
    </location>
</feature>
<dbReference type="PROSITE" id="PS51257">
    <property type="entry name" value="PROKAR_LIPOPROTEIN"/>
    <property type="match status" value="1"/>
</dbReference>
<comment type="subcellular location">
    <subcellularLocation>
        <location evidence="1">Periplasm</location>
    </subcellularLocation>
</comment>
<dbReference type="Proteomes" id="UP000664382">
    <property type="component" value="Unassembled WGS sequence"/>
</dbReference>
<comment type="caution">
    <text evidence="6">The sequence shown here is derived from an EMBL/GenBank/DDBJ whole genome shotgun (WGS) entry which is preliminary data.</text>
</comment>
<accession>A0A939MHQ6</accession>
<evidence type="ECO:0000256" key="2">
    <source>
        <dbReference type="ARBA" id="ARBA00022448"/>
    </source>
</evidence>
<evidence type="ECO:0000256" key="1">
    <source>
        <dbReference type="ARBA" id="ARBA00004418"/>
    </source>
</evidence>
<proteinExistence type="predicted"/>
<name>A0A939MHQ6_9MICO</name>
<keyword evidence="4" id="KW-0574">Periplasm</keyword>
<evidence type="ECO:0000256" key="4">
    <source>
        <dbReference type="ARBA" id="ARBA00022764"/>
    </source>
</evidence>
<dbReference type="EMBL" id="JAGDYM010000001">
    <property type="protein sequence ID" value="MBO1900440.1"/>
    <property type="molecule type" value="Genomic_DNA"/>
</dbReference>
<dbReference type="Pfam" id="PF13416">
    <property type="entry name" value="SBP_bac_8"/>
    <property type="match status" value="1"/>
</dbReference>
<gene>
    <name evidence="6" type="ORF">J4H92_00560</name>
</gene>
<dbReference type="GO" id="GO:0030288">
    <property type="term" value="C:outer membrane-bounded periplasmic space"/>
    <property type="evidence" value="ECO:0007669"/>
    <property type="project" value="TreeGrafter"/>
</dbReference>
<dbReference type="GO" id="GO:0015888">
    <property type="term" value="P:thiamine transport"/>
    <property type="evidence" value="ECO:0007669"/>
    <property type="project" value="TreeGrafter"/>
</dbReference>
<dbReference type="PANTHER" id="PTHR30006">
    <property type="entry name" value="THIAMINE-BINDING PERIPLASMIC PROTEIN-RELATED"/>
    <property type="match status" value="1"/>
</dbReference>